<dbReference type="PANTHER" id="PTHR43327:SF31">
    <property type="entry name" value="HYPERSENSITIVE-INDUCED RESPONSE PROTEIN 2"/>
    <property type="match status" value="1"/>
</dbReference>
<reference evidence="2 3" key="1">
    <citation type="submission" date="2017-05" db="EMBL/GenBank/DDBJ databases">
        <title>Comparative genomics and methylome analysis of the gut commensal Bifidobacterium breve.</title>
        <authorList>
            <person name="Bottacini F."/>
            <person name="Morrissey R."/>
            <person name="Roberts R.J."/>
            <person name="James K."/>
            <person name="van Breen J."/>
            <person name="Egan M."/>
            <person name="Lambert J."/>
            <person name="van Limpt K."/>
            <person name="Stanton C."/>
            <person name="Knol J."/>
            <person name="O' Connell Motherway M."/>
            <person name="van Sinderen D."/>
        </authorList>
    </citation>
    <scope>NUCLEOTIDE SEQUENCE [LARGE SCALE GENOMIC DNA]</scope>
    <source>
        <strain evidence="2 3">215W447a</strain>
    </source>
</reference>
<keyword evidence="2" id="KW-0378">Hydrolase</keyword>
<dbReference type="PANTHER" id="PTHR43327">
    <property type="entry name" value="STOMATIN-LIKE PROTEIN 2, MITOCHONDRIAL"/>
    <property type="match status" value="1"/>
</dbReference>
<keyword evidence="2" id="KW-0645">Protease</keyword>
<dbReference type="Pfam" id="PF01145">
    <property type="entry name" value="Band_7"/>
    <property type="match status" value="1"/>
</dbReference>
<dbReference type="Proteomes" id="UP000232491">
    <property type="component" value="Chromosome"/>
</dbReference>
<dbReference type="AlphaFoldDB" id="A0A2K9BI25"/>
<sequence length="132" mass="14782">MAFIIVLLVLLAVTVVKCAYVVPQQSAYVIERLGRYSRVAYAGLNFKIPYVDRIATRTGLRVNQLDVRLETKTLDNVFVTVVASTQFRVNPDDVATAFYELHDPGRAIALLHGGRAPLLRARPHPGRRVRPQ</sequence>
<gene>
    <name evidence="2" type="ORF">BB215W447A_1283</name>
</gene>
<dbReference type="GO" id="GO:0008233">
    <property type="term" value="F:peptidase activity"/>
    <property type="evidence" value="ECO:0007669"/>
    <property type="project" value="UniProtKB-KW"/>
</dbReference>
<proteinExistence type="predicted"/>
<name>A0A2K9BI25_BIFBR</name>
<organism evidence="2 3">
    <name type="scientific">Bifidobacterium breve</name>
    <dbReference type="NCBI Taxonomy" id="1685"/>
    <lineage>
        <taxon>Bacteria</taxon>
        <taxon>Bacillati</taxon>
        <taxon>Actinomycetota</taxon>
        <taxon>Actinomycetes</taxon>
        <taxon>Bifidobacteriales</taxon>
        <taxon>Bifidobacteriaceae</taxon>
        <taxon>Bifidobacterium</taxon>
    </lineage>
</organism>
<dbReference type="EMBL" id="CP021558">
    <property type="protein sequence ID" value="AUE03299.1"/>
    <property type="molecule type" value="Genomic_DNA"/>
</dbReference>
<accession>A0A2K9BI25</accession>
<protein>
    <submittedName>
        <fullName evidence="2">Putative secreted protease</fullName>
    </submittedName>
</protein>
<dbReference type="GO" id="GO:0006508">
    <property type="term" value="P:proteolysis"/>
    <property type="evidence" value="ECO:0007669"/>
    <property type="project" value="UniProtKB-KW"/>
</dbReference>
<dbReference type="InterPro" id="IPR050710">
    <property type="entry name" value="Band7/mec-2_domain"/>
</dbReference>
<dbReference type="SUPFAM" id="SSF117892">
    <property type="entry name" value="Band 7/SPFH domain"/>
    <property type="match status" value="1"/>
</dbReference>
<evidence type="ECO:0000313" key="3">
    <source>
        <dbReference type="Proteomes" id="UP000232491"/>
    </source>
</evidence>
<dbReference type="InterPro" id="IPR001107">
    <property type="entry name" value="Band_7"/>
</dbReference>
<feature type="domain" description="Band 7" evidence="1">
    <location>
        <begin position="21"/>
        <end position="103"/>
    </location>
</feature>
<evidence type="ECO:0000313" key="2">
    <source>
        <dbReference type="EMBL" id="AUE03299.1"/>
    </source>
</evidence>
<dbReference type="InterPro" id="IPR036013">
    <property type="entry name" value="Band_7/SPFH_dom_sf"/>
</dbReference>
<evidence type="ECO:0000259" key="1">
    <source>
        <dbReference type="Pfam" id="PF01145"/>
    </source>
</evidence>